<evidence type="ECO:0000313" key="4">
    <source>
        <dbReference type="Proteomes" id="UP000231912"/>
    </source>
</evidence>
<gene>
    <name evidence="3" type="ORF">CH371_09780</name>
</gene>
<proteinExistence type="inferred from homology"/>
<feature type="domain" description="Activator of Hsp90 ATPase homologue 1/2-like C-terminal" evidence="2">
    <location>
        <begin position="60"/>
        <end position="193"/>
    </location>
</feature>
<dbReference type="InterPro" id="IPR023393">
    <property type="entry name" value="START-like_dom_sf"/>
</dbReference>
<evidence type="ECO:0000313" key="3">
    <source>
        <dbReference type="EMBL" id="PJZ65827.1"/>
    </source>
</evidence>
<dbReference type="PANTHER" id="PTHR36929">
    <property type="entry name" value="ATTACHMENT SUBUNIT, PUTATIVE-RELATED"/>
    <property type="match status" value="1"/>
</dbReference>
<dbReference type="SUPFAM" id="SSF55961">
    <property type="entry name" value="Bet v1-like"/>
    <property type="match status" value="1"/>
</dbReference>
<dbReference type="CDD" id="cd08894">
    <property type="entry name" value="SRPBCC_CalC_Aha1-like_1"/>
    <property type="match status" value="1"/>
</dbReference>
<dbReference type="AlphaFoldDB" id="A0A2M9ZBX0"/>
<dbReference type="Gene3D" id="3.30.530.20">
    <property type="match status" value="1"/>
</dbReference>
<comment type="similarity">
    <text evidence="1">Belongs to the AHA1 family.</text>
</comment>
<dbReference type="RefSeq" id="WP_100758733.1">
    <property type="nucleotide sequence ID" value="NZ_NPDT01000003.1"/>
</dbReference>
<accession>A0A2M9ZBX0</accession>
<dbReference type="Proteomes" id="UP000231912">
    <property type="component" value="Unassembled WGS sequence"/>
</dbReference>
<organism evidence="3 4">
    <name type="scientific">Leptospira wolffii</name>
    <dbReference type="NCBI Taxonomy" id="409998"/>
    <lineage>
        <taxon>Bacteria</taxon>
        <taxon>Pseudomonadati</taxon>
        <taxon>Spirochaetota</taxon>
        <taxon>Spirochaetia</taxon>
        <taxon>Leptospirales</taxon>
        <taxon>Leptospiraceae</taxon>
        <taxon>Leptospira</taxon>
    </lineage>
</organism>
<dbReference type="InterPro" id="IPR013538">
    <property type="entry name" value="ASHA1/2-like_C"/>
</dbReference>
<sequence length="197" mass="23044">MKPTEYFYTFRKKRRIVSKNMRREYFFRPKDQSRRTVVSENLKAAEDTSDREIVGYRLLDAPRELVWKAWTDPNHVVHWWGPNGFTNTIESMDVRPGGVWKFVMHGPDGVDYPNRIAFIEVVKPEKLVYTHGSDETDHPGDFFVTVTFKDLGGKTELVMRSIFKTKEARDEVIEKHGALEGMNQTLSHLEEYLTKMA</sequence>
<evidence type="ECO:0000256" key="1">
    <source>
        <dbReference type="ARBA" id="ARBA00006817"/>
    </source>
</evidence>
<reference evidence="3 4" key="1">
    <citation type="submission" date="2017-07" db="EMBL/GenBank/DDBJ databases">
        <title>Leptospira spp. isolated from tropical soils.</title>
        <authorList>
            <person name="Thibeaux R."/>
            <person name="Iraola G."/>
            <person name="Ferres I."/>
            <person name="Bierque E."/>
            <person name="Girault D."/>
            <person name="Soupe-Gilbert M.-E."/>
            <person name="Picardeau M."/>
            <person name="Goarant C."/>
        </authorList>
    </citation>
    <scope>NUCLEOTIDE SEQUENCE [LARGE SCALE GENOMIC DNA]</scope>
    <source>
        <strain evidence="3 4">FH2-C-A2</strain>
    </source>
</reference>
<comment type="caution">
    <text evidence="3">The sequence shown here is derived from an EMBL/GenBank/DDBJ whole genome shotgun (WGS) entry which is preliminary data.</text>
</comment>
<name>A0A2M9ZBX0_9LEPT</name>
<dbReference type="Pfam" id="PF08327">
    <property type="entry name" value="AHSA1"/>
    <property type="match status" value="1"/>
</dbReference>
<dbReference type="PANTHER" id="PTHR36929:SF5">
    <property type="entry name" value="BLR6751 PROTEIN"/>
    <property type="match status" value="1"/>
</dbReference>
<dbReference type="EMBL" id="NPDT01000003">
    <property type="protein sequence ID" value="PJZ65827.1"/>
    <property type="molecule type" value="Genomic_DNA"/>
</dbReference>
<protein>
    <submittedName>
        <fullName evidence="3">ATPase</fullName>
    </submittedName>
</protein>
<evidence type="ECO:0000259" key="2">
    <source>
        <dbReference type="Pfam" id="PF08327"/>
    </source>
</evidence>